<gene>
    <name evidence="1" type="ORF">VCR4J5_190083</name>
</gene>
<dbReference type="EMBL" id="CCJX01000101">
    <property type="protein sequence ID" value="CDT31096.1"/>
    <property type="molecule type" value="Genomic_DNA"/>
</dbReference>
<evidence type="ECO:0000313" key="2">
    <source>
        <dbReference type="Proteomes" id="UP000049077"/>
    </source>
</evidence>
<sequence length="43" mass="5241">MGMKNKINRMITHQINPIFFVVKSVRNRKHQALVIVRFMKLRF</sequence>
<proteinExistence type="predicted"/>
<keyword evidence="2" id="KW-1185">Reference proteome</keyword>
<name>A0ABP1WTV1_9VIBR</name>
<evidence type="ECO:0000313" key="1">
    <source>
        <dbReference type="EMBL" id="CDT31096.1"/>
    </source>
</evidence>
<dbReference type="Proteomes" id="UP000049077">
    <property type="component" value="Unassembled WGS sequence"/>
</dbReference>
<comment type="caution">
    <text evidence="1">The sequence shown here is derived from an EMBL/GenBank/DDBJ whole genome shotgun (WGS) entry which is preliminary data.</text>
</comment>
<organism evidence="1 2">
    <name type="scientific">Vibrio crassostreae</name>
    <dbReference type="NCBI Taxonomy" id="246167"/>
    <lineage>
        <taxon>Bacteria</taxon>
        <taxon>Pseudomonadati</taxon>
        <taxon>Pseudomonadota</taxon>
        <taxon>Gammaproteobacteria</taxon>
        <taxon>Vibrionales</taxon>
        <taxon>Vibrionaceae</taxon>
        <taxon>Vibrio</taxon>
    </lineage>
</organism>
<protein>
    <submittedName>
        <fullName evidence="1">Uncharacterized protein</fullName>
    </submittedName>
</protein>
<accession>A0ABP1WTV1</accession>
<reference evidence="1 2" key="1">
    <citation type="submission" date="2014-06" db="EMBL/GenBank/DDBJ databases">
        <authorList>
            <person name="Le Roux F."/>
        </authorList>
    </citation>
    <scope>NUCLEOTIDE SEQUENCE [LARGE SCALE GENOMIC DNA]</scope>
    <source>
        <strain evidence="1 2">J5-4</strain>
    </source>
</reference>